<dbReference type="AlphaFoldDB" id="A0A9K3LR89"/>
<gene>
    <name evidence="2" type="ORF">IV203_029347</name>
</gene>
<reference evidence="2" key="2">
    <citation type="submission" date="2021-04" db="EMBL/GenBank/DDBJ databases">
        <authorList>
            <person name="Podell S."/>
        </authorList>
    </citation>
    <scope>NUCLEOTIDE SEQUENCE</scope>
    <source>
        <strain evidence="2">Hildebrandi</strain>
    </source>
</reference>
<dbReference type="Proteomes" id="UP000693970">
    <property type="component" value="Unassembled WGS sequence"/>
</dbReference>
<name>A0A9K3LR89_9STRA</name>
<evidence type="ECO:0000313" key="3">
    <source>
        <dbReference type="Proteomes" id="UP000693970"/>
    </source>
</evidence>
<evidence type="ECO:0000313" key="2">
    <source>
        <dbReference type="EMBL" id="KAG7366677.1"/>
    </source>
</evidence>
<protein>
    <submittedName>
        <fullName evidence="2">Uncharacterized protein</fullName>
    </submittedName>
</protein>
<evidence type="ECO:0000256" key="1">
    <source>
        <dbReference type="SAM" id="MobiDB-lite"/>
    </source>
</evidence>
<proteinExistence type="predicted"/>
<feature type="region of interest" description="Disordered" evidence="1">
    <location>
        <begin position="251"/>
        <end position="298"/>
    </location>
</feature>
<keyword evidence="3" id="KW-1185">Reference proteome</keyword>
<accession>A0A9K3LR89</accession>
<comment type="caution">
    <text evidence="2">The sequence shown here is derived from an EMBL/GenBank/DDBJ whole genome shotgun (WGS) entry which is preliminary data.</text>
</comment>
<dbReference type="EMBL" id="JAGRRH010000007">
    <property type="protein sequence ID" value="KAG7366677.1"/>
    <property type="molecule type" value="Genomic_DNA"/>
</dbReference>
<reference evidence="2" key="1">
    <citation type="journal article" date="2021" name="Sci. Rep.">
        <title>Diploid genomic architecture of Nitzschia inconspicua, an elite biomass production diatom.</title>
        <authorList>
            <person name="Oliver A."/>
            <person name="Podell S."/>
            <person name="Pinowska A."/>
            <person name="Traller J.C."/>
            <person name="Smith S.R."/>
            <person name="McClure R."/>
            <person name="Beliaev A."/>
            <person name="Bohutskyi P."/>
            <person name="Hill E.A."/>
            <person name="Rabines A."/>
            <person name="Zheng H."/>
            <person name="Allen L.Z."/>
            <person name="Kuo A."/>
            <person name="Grigoriev I.V."/>
            <person name="Allen A.E."/>
            <person name="Hazlebeck D."/>
            <person name="Allen E.E."/>
        </authorList>
    </citation>
    <scope>NUCLEOTIDE SEQUENCE</scope>
    <source>
        <strain evidence="2">Hildebrandi</strain>
    </source>
</reference>
<organism evidence="2 3">
    <name type="scientific">Nitzschia inconspicua</name>
    <dbReference type="NCBI Taxonomy" id="303405"/>
    <lineage>
        <taxon>Eukaryota</taxon>
        <taxon>Sar</taxon>
        <taxon>Stramenopiles</taxon>
        <taxon>Ochrophyta</taxon>
        <taxon>Bacillariophyta</taxon>
        <taxon>Bacillariophyceae</taxon>
        <taxon>Bacillariophycidae</taxon>
        <taxon>Bacillariales</taxon>
        <taxon>Bacillariaceae</taxon>
        <taxon>Nitzschia</taxon>
    </lineage>
</organism>
<feature type="region of interest" description="Disordered" evidence="1">
    <location>
        <begin position="1"/>
        <end position="52"/>
    </location>
</feature>
<sequence>MSGSDDDFIPTEAPVDSPPAHNLRRRPSEHTSEVVPPRSAKKARYEPKTTQSRIPTNLRSIVALKKSLSKKLMGTDITENLSLRVCRAAFLMQENYLLEKRKTSTKNGRKVKPAKIQARICELFGISTPTYCAILSNYLKDRTAYASGKFRDGRSGNRSVKETRIPDTLAVQILVRDFIRGKRPCDLQPIELVWAMVKGAVGRQYNNETTLELVHQRLLAQFDRLQTSGHDSIAGMIKQCAETSLKFFQELEADDEVDSENDDDGDSQDDDSEISDDNDLEEAPPEDMEEPWTEMEEV</sequence>